<evidence type="ECO:0000256" key="1">
    <source>
        <dbReference type="ARBA" id="ARBA00022741"/>
    </source>
</evidence>
<protein>
    <submittedName>
        <fullName evidence="4">Sigma-54-dependent Fis family transcriptional regulator</fullName>
    </submittedName>
</protein>
<dbReference type="InterPro" id="IPR025943">
    <property type="entry name" value="Sigma_54_int_dom_ATP-bd_2"/>
</dbReference>
<evidence type="ECO:0000256" key="2">
    <source>
        <dbReference type="ARBA" id="ARBA00022840"/>
    </source>
</evidence>
<proteinExistence type="predicted"/>
<dbReference type="EMBL" id="CP036501">
    <property type="protein sequence ID" value="UZP74337.1"/>
    <property type="molecule type" value="Genomic_DNA"/>
</dbReference>
<sequence>MQPGEKTRAPLRTGESGEGVASRRLRLTMIFHPDRARIGASLNLGVIEPSGALRLDAAFIGREAPLFEDGVGLGEPHVSRRALKLKYHARGLELQCVSERSYTHLGPQKTSTMSLTFKELQRGLALRFGHGVVCWLSLGADTSDQSANAHSTFVGASPQAVHVRRLIHIAANSDLPVLLRGESGVGKEVVATAIHTASARSAKSLVVLNMAALPETLAEAELFGSARGAFTGAEKRTGYFAQANKGTLFLDEIGDLPVSIQPKLLRALQTGEIQVVGGRPTSVDARIIAASDANLDDTRGFKHALLQRLSGITIELPALRERREDVGILLATSEQTKGLFQDLKRSPRETAAWANFLYDALHRDWPGNVRELLLSAQRFALSLQHNAESRLAPRHFVIHTRNRDSTPMDPVTDADITTVYEQSEFEVAETARRLGLSRAALYRRVATIPTVRLAADCSDTEILTAVDAVGRNLQALSRELRISKAAIASRLRLIETRPT</sequence>
<dbReference type="InterPro" id="IPR027417">
    <property type="entry name" value="P-loop_NTPase"/>
</dbReference>
<dbReference type="PROSITE" id="PS00676">
    <property type="entry name" value="SIGMA54_INTERACT_2"/>
    <property type="match status" value="1"/>
</dbReference>
<dbReference type="PANTHER" id="PTHR32071">
    <property type="entry name" value="TRANSCRIPTIONAL REGULATORY PROTEIN"/>
    <property type="match status" value="1"/>
</dbReference>
<reference evidence="4 5" key="1">
    <citation type="submission" date="2019-02" db="EMBL/GenBank/DDBJ databases">
        <title>Halieaceae_genomes.</title>
        <authorList>
            <person name="Li S.-H."/>
        </authorList>
    </citation>
    <scope>NUCLEOTIDE SEQUENCE [LARGE SCALE GENOMIC DNA]</scope>
    <source>
        <strain evidence="4 5">JH123</strain>
    </source>
</reference>
<evidence type="ECO:0000313" key="5">
    <source>
        <dbReference type="Proteomes" id="UP001317963"/>
    </source>
</evidence>
<dbReference type="CDD" id="cd00009">
    <property type="entry name" value="AAA"/>
    <property type="match status" value="1"/>
</dbReference>
<dbReference type="SMART" id="SM00382">
    <property type="entry name" value="AAA"/>
    <property type="match status" value="1"/>
</dbReference>
<dbReference type="Gene3D" id="3.40.50.300">
    <property type="entry name" value="P-loop containing nucleotide triphosphate hydrolases"/>
    <property type="match status" value="1"/>
</dbReference>
<evidence type="ECO:0000259" key="3">
    <source>
        <dbReference type="PROSITE" id="PS50045"/>
    </source>
</evidence>
<dbReference type="InterPro" id="IPR002078">
    <property type="entry name" value="Sigma_54_int"/>
</dbReference>
<dbReference type="Gene3D" id="1.10.8.60">
    <property type="match status" value="1"/>
</dbReference>
<keyword evidence="5" id="KW-1185">Reference proteome</keyword>
<dbReference type="Pfam" id="PF00158">
    <property type="entry name" value="Sigma54_activat"/>
    <property type="match status" value="1"/>
</dbReference>
<dbReference type="RefSeq" id="WP_279243153.1">
    <property type="nucleotide sequence ID" value="NZ_CP036501.1"/>
</dbReference>
<dbReference type="Proteomes" id="UP001317963">
    <property type="component" value="Chromosome"/>
</dbReference>
<organism evidence="4 5">
    <name type="scientific">Candidatus Paraluminiphilus aquimaris</name>
    <dbReference type="NCBI Taxonomy" id="2518994"/>
    <lineage>
        <taxon>Bacteria</taxon>
        <taxon>Pseudomonadati</taxon>
        <taxon>Pseudomonadota</taxon>
        <taxon>Gammaproteobacteria</taxon>
        <taxon>Cellvibrionales</taxon>
        <taxon>Halieaceae</taxon>
        <taxon>Candidatus Paraluminiphilus</taxon>
    </lineage>
</organism>
<dbReference type="InterPro" id="IPR025662">
    <property type="entry name" value="Sigma_54_int_dom_ATP-bd_1"/>
</dbReference>
<dbReference type="SUPFAM" id="SSF52540">
    <property type="entry name" value="P-loop containing nucleoside triphosphate hydrolases"/>
    <property type="match status" value="1"/>
</dbReference>
<dbReference type="PROSITE" id="PS00675">
    <property type="entry name" value="SIGMA54_INTERACT_1"/>
    <property type="match status" value="1"/>
</dbReference>
<evidence type="ECO:0000313" key="4">
    <source>
        <dbReference type="EMBL" id="UZP74337.1"/>
    </source>
</evidence>
<feature type="domain" description="Sigma-54 factor interaction" evidence="3">
    <location>
        <begin position="153"/>
        <end position="381"/>
    </location>
</feature>
<gene>
    <name evidence="4" type="ORF">E0F26_06095</name>
</gene>
<dbReference type="InterPro" id="IPR003593">
    <property type="entry name" value="AAA+_ATPase"/>
</dbReference>
<accession>A0ABY6Q4Y9</accession>
<dbReference type="PROSITE" id="PS50045">
    <property type="entry name" value="SIGMA54_INTERACT_4"/>
    <property type="match status" value="1"/>
</dbReference>
<keyword evidence="2" id="KW-0067">ATP-binding</keyword>
<name>A0ABY6Q4Y9_9GAMM</name>
<keyword evidence="1" id="KW-0547">Nucleotide-binding</keyword>
<dbReference type="Gene3D" id="1.10.10.60">
    <property type="entry name" value="Homeodomain-like"/>
    <property type="match status" value="1"/>
</dbReference>